<proteinExistence type="inferred from homology"/>
<dbReference type="InterPro" id="IPR011234">
    <property type="entry name" value="Fumarylacetoacetase-like_C"/>
</dbReference>
<dbReference type="STRING" id="5539.A0A3E2H1S6"/>
<dbReference type="OMA" id="QMSYGKS"/>
<gene>
    <name evidence="4" type="ORF">B7463_g8980</name>
</gene>
<dbReference type="GO" id="GO:0046872">
    <property type="term" value="F:metal ion binding"/>
    <property type="evidence" value="ECO:0007669"/>
    <property type="project" value="UniProtKB-KW"/>
</dbReference>
<sequence length="249" mass="27477">MFDYLLRFVDTQGDVVYGNLPEQISLDDLVGSKVQLLTGDPLTGFQKTDETRTVKNVRCPLDSTPVFQCIGVNYPLHAVEGGDFKVPSQPMVFTKPADSKADCKDVTEETALDYVLGYTTGNDISARDYVPQEISGFQMSYGKSFDAFAPFGPYIVSPAIVGDPHKLQLVTKVNGEVRQNDNTSNMIWNIKQIIVHLTRGRTVRAGTVCMTGTPSGVGWFMKPSCFFKDGDIVEVTIEKVGTIRNKIVF</sequence>
<evidence type="ECO:0000313" key="4">
    <source>
        <dbReference type="EMBL" id="RFU27358.1"/>
    </source>
</evidence>
<dbReference type="AlphaFoldDB" id="A0A3E2H1S6"/>
<dbReference type="GO" id="GO:0003824">
    <property type="term" value="F:catalytic activity"/>
    <property type="evidence" value="ECO:0007669"/>
    <property type="project" value="InterPro"/>
</dbReference>
<keyword evidence="2" id="KW-0479">Metal-binding</keyword>
<dbReference type="SUPFAM" id="SSF56529">
    <property type="entry name" value="FAH"/>
    <property type="match status" value="1"/>
</dbReference>
<reference evidence="4 5" key="1">
    <citation type="submission" date="2018-05" db="EMBL/GenBank/DDBJ databases">
        <title>Draft genome sequence of Scytalidium lignicola DSM 105466, a ubiquitous saprotrophic fungus.</title>
        <authorList>
            <person name="Buettner E."/>
            <person name="Gebauer A.M."/>
            <person name="Hofrichter M."/>
            <person name="Liers C."/>
            <person name="Kellner H."/>
        </authorList>
    </citation>
    <scope>NUCLEOTIDE SEQUENCE [LARGE SCALE GENOMIC DNA]</scope>
    <source>
        <strain evidence="4 5">DSM 105466</strain>
    </source>
</reference>
<feature type="non-terminal residue" evidence="4">
    <location>
        <position position="1"/>
    </location>
</feature>
<evidence type="ECO:0000259" key="3">
    <source>
        <dbReference type="Pfam" id="PF01557"/>
    </source>
</evidence>
<dbReference type="PANTHER" id="PTHR11820">
    <property type="entry name" value="ACYLPYRUVASE"/>
    <property type="match status" value="1"/>
</dbReference>
<keyword evidence="5" id="KW-1185">Reference proteome</keyword>
<evidence type="ECO:0000256" key="1">
    <source>
        <dbReference type="ARBA" id="ARBA00010211"/>
    </source>
</evidence>
<comment type="caution">
    <text evidence="4">The sequence shown here is derived from an EMBL/GenBank/DDBJ whole genome shotgun (WGS) entry which is preliminary data.</text>
</comment>
<protein>
    <recommendedName>
        <fullName evidence="3">Fumarylacetoacetase-like C-terminal domain-containing protein</fullName>
    </recommendedName>
</protein>
<dbReference type="EMBL" id="NCSJ02000210">
    <property type="protein sequence ID" value="RFU27358.1"/>
    <property type="molecule type" value="Genomic_DNA"/>
</dbReference>
<organism evidence="4 5">
    <name type="scientific">Scytalidium lignicola</name>
    <name type="common">Hyphomycete</name>
    <dbReference type="NCBI Taxonomy" id="5539"/>
    <lineage>
        <taxon>Eukaryota</taxon>
        <taxon>Fungi</taxon>
        <taxon>Dikarya</taxon>
        <taxon>Ascomycota</taxon>
        <taxon>Pezizomycotina</taxon>
        <taxon>Leotiomycetes</taxon>
        <taxon>Leotiomycetes incertae sedis</taxon>
        <taxon>Scytalidium</taxon>
    </lineage>
</organism>
<feature type="non-terminal residue" evidence="4">
    <location>
        <position position="249"/>
    </location>
</feature>
<dbReference type="Pfam" id="PF01557">
    <property type="entry name" value="FAA_hydrolase"/>
    <property type="match status" value="1"/>
</dbReference>
<dbReference type="Proteomes" id="UP000258309">
    <property type="component" value="Unassembled WGS sequence"/>
</dbReference>
<dbReference type="InterPro" id="IPR036663">
    <property type="entry name" value="Fumarylacetoacetase_C_sf"/>
</dbReference>
<feature type="domain" description="Fumarylacetoacetase-like C-terminal" evidence="3">
    <location>
        <begin position="102"/>
        <end position="248"/>
    </location>
</feature>
<dbReference type="OrthoDB" id="411064at2759"/>
<accession>A0A3E2H1S6</accession>
<evidence type="ECO:0000256" key="2">
    <source>
        <dbReference type="ARBA" id="ARBA00022723"/>
    </source>
</evidence>
<comment type="similarity">
    <text evidence="1">Belongs to the FAH family.</text>
</comment>
<dbReference type="Gene3D" id="3.90.850.10">
    <property type="entry name" value="Fumarylacetoacetase-like, C-terminal domain"/>
    <property type="match status" value="1"/>
</dbReference>
<evidence type="ECO:0000313" key="5">
    <source>
        <dbReference type="Proteomes" id="UP000258309"/>
    </source>
</evidence>
<name>A0A3E2H1S6_SCYLI</name>
<dbReference type="PANTHER" id="PTHR11820:SF112">
    <property type="entry name" value="FUMARYLACETOACETATE HYDROLASE FAMILY PROTEIN (AFU_ORTHOLOGUE AFUA_1G02370)-RELATED"/>
    <property type="match status" value="1"/>
</dbReference>